<keyword evidence="3" id="KW-0223">Dioxygenase</keyword>
<evidence type="ECO:0000256" key="4">
    <source>
        <dbReference type="ARBA" id="ARBA00023002"/>
    </source>
</evidence>
<dbReference type="GO" id="GO:0016706">
    <property type="term" value="F:2-oxoglutarate-dependent dioxygenase activity"/>
    <property type="evidence" value="ECO:0007669"/>
    <property type="project" value="TreeGrafter"/>
</dbReference>
<dbReference type="InterPro" id="IPR042098">
    <property type="entry name" value="TauD-like_sf"/>
</dbReference>
<dbReference type="PANTHER" id="PTHR30468:SF1">
    <property type="entry name" value="ALPHA-KETOGLUTARATE-DEPENDENT SULFONATE DIOXYGENASE"/>
    <property type="match status" value="1"/>
</dbReference>
<dbReference type="InterPro" id="IPR003819">
    <property type="entry name" value="TauD/TfdA-like"/>
</dbReference>
<keyword evidence="2" id="KW-0479">Metal-binding</keyword>
<dbReference type="SUPFAM" id="SSF51197">
    <property type="entry name" value="Clavaminate synthase-like"/>
    <property type="match status" value="1"/>
</dbReference>
<protein>
    <submittedName>
        <fullName evidence="7">Unannotated protein</fullName>
    </submittedName>
</protein>
<name>A0A6J6UTE0_9ZZZZ</name>
<dbReference type="PANTHER" id="PTHR30468">
    <property type="entry name" value="ALPHA-KETOGLUTARATE-DEPENDENT SULFONATE DIOXYGENASE"/>
    <property type="match status" value="1"/>
</dbReference>
<dbReference type="Pfam" id="PF02668">
    <property type="entry name" value="TauD"/>
    <property type="match status" value="1"/>
</dbReference>
<evidence type="ECO:0000256" key="2">
    <source>
        <dbReference type="ARBA" id="ARBA00022723"/>
    </source>
</evidence>
<accession>A0A6J6UTE0</accession>
<organism evidence="7">
    <name type="scientific">freshwater metagenome</name>
    <dbReference type="NCBI Taxonomy" id="449393"/>
    <lineage>
        <taxon>unclassified sequences</taxon>
        <taxon>metagenomes</taxon>
        <taxon>ecological metagenomes</taxon>
    </lineage>
</organism>
<evidence type="ECO:0000256" key="5">
    <source>
        <dbReference type="ARBA" id="ARBA00023004"/>
    </source>
</evidence>
<evidence type="ECO:0000259" key="6">
    <source>
        <dbReference type="Pfam" id="PF02668"/>
    </source>
</evidence>
<evidence type="ECO:0000313" key="8">
    <source>
        <dbReference type="EMBL" id="CAB5015307.1"/>
    </source>
</evidence>
<dbReference type="AlphaFoldDB" id="A0A6J6UTE0"/>
<keyword evidence="4" id="KW-0560">Oxidoreductase</keyword>
<evidence type="ECO:0000256" key="3">
    <source>
        <dbReference type="ARBA" id="ARBA00022964"/>
    </source>
</evidence>
<dbReference type="EMBL" id="CAFBOS010000189">
    <property type="protein sequence ID" value="CAB5015307.1"/>
    <property type="molecule type" value="Genomic_DNA"/>
</dbReference>
<evidence type="ECO:0000256" key="1">
    <source>
        <dbReference type="ARBA" id="ARBA00005896"/>
    </source>
</evidence>
<gene>
    <name evidence="7" type="ORF">UFOPK2754_02541</name>
    <name evidence="8" type="ORF">UFOPK3967_02459</name>
</gene>
<dbReference type="Gene3D" id="3.60.130.10">
    <property type="entry name" value="Clavaminate synthase-like"/>
    <property type="match status" value="1"/>
</dbReference>
<dbReference type="InterPro" id="IPR051323">
    <property type="entry name" value="AtsK-like"/>
</dbReference>
<sequence>METANLALTATPRAGHLGADVRGVDLSAPLPAATIDAIGEMLVDHLVLFFPDQHLDDEQQLAFASQFGEPYVHPLGRGSGRPVRCERIVDDVEHPPYQDKWHTDVSWDFTPPIYGTLRAIDIPSRGGDTIWSSMYAAYESLSPAMQQAIAALSATHTMGAAASFISKAGAEAVARARESFPGAVHPVVATHPVSGRRYLNVNRGFTDSIVGLHGDESRAILGFLTDRATDPNVHVRHSWREGDVALWDERCTQHFAVADYLPERREMGRVAVG</sequence>
<reference evidence="7" key="1">
    <citation type="submission" date="2020-05" db="EMBL/GenBank/DDBJ databases">
        <authorList>
            <person name="Chiriac C."/>
            <person name="Salcher M."/>
            <person name="Ghai R."/>
            <person name="Kavagutti S V."/>
        </authorList>
    </citation>
    <scope>NUCLEOTIDE SEQUENCE</scope>
</reference>
<dbReference type="GO" id="GO:0005737">
    <property type="term" value="C:cytoplasm"/>
    <property type="evidence" value="ECO:0007669"/>
    <property type="project" value="TreeGrafter"/>
</dbReference>
<dbReference type="EMBL" id="CAEZYR010000118">
    <property type="protein sequence ID" value="CAB4763030.1"/>
    <property type="molecule type" value="Genomic_DNA"/>
</dbReference>
<dbReference type="GO" id="GO:0046872">
    <property type="term" value="F:metal ion binding"/>
    <property type="evidence" value="ECO:0007669"/>
    <property type="project" value="UniProtKB-KW"/>
</dbReference>
<evidence type="ECO:0000313" key="7">
    <source>
        <dbReference type="EMBL" id="CAB4763030.1"/>
    </source>
</evidence>
<comment type="similarity">
    <text evidence="1">Belongs to the TfdA dioxygenase family.</text>
</comment>
<feature type="domain" description="TauD/TfdA-like" evidence="6">
    <location>
        <begin position="11"/>
        <end position="270"/>
    </location>
</feature>
<keyword evidence="5" id="KW-0408">Iron</keyword>
<proteinExistence type="inferred from homology"/>